<protein>
    <submittedName>
        <fullName evidence="2">Uncharacterized protein</fullName>
    </submittedName>
</protein>
<keyword evidence="1" id="KW-1185">Reference proteome</keyword>
<organism evidence="1 2">
    <name type="scientific">Strongyloides papillosus</name>
    <name type="common">Intestinal threadworm</name>
    <dbReference type="NCBI Taxonomy" id="174720"/>
    <lineage>
        <taxon>Eukaryota</taxon>
        <taxon>Metazoa</taxon>
        <taxon>Ecdysozoa</taxon>
        <taxon>Nematoda</taxon>
        <taxon>Chromadorea</taxon>
        <taxon>Rhabditida</taxon>
        <taxon>Tylenchina</taxon>
        <taxon>Panagrolaimomorpha</taxon>
        <taxon>Strongyloidoidea</taxon>
        <taxon>Strongyloididae</taxon>
        <taxon>Strongyloides</taxon>
    </lineage>
</organism>
<evidence type="ECO:0000313" key="2">
    <source>
        <dbReference type="WBParaSite" id="SPAL_0000548000.1"/>
    </source>
</evidence>
<accession>A0A0N5BHP3</accession>
<name>A0A0N5BHP3_STREA</name>
<dbReference type="AlphaFoldDB" id="A0A0N5BHP3"/>
<dbReference type="WBParaSite" id="SPAL_0000548000.1">
    <property type="protein sequence ID" value="SPAL_0000548000.1"/>
    <property type="gene ID" value="SPAL_0000548000"/>
</dbReference>
<proteinExistence type="predicted"/>
<dbReference type="Proteomes" id="UP000046392">
    <property type="component" value="Unplaced"/>
</dbReference>
<sequence length="114" mass="12845">MSHNELNFGEREINVASNRKQDCREKMEVDEMYNINLSCLSISNNVSGEGKKFKNLLLNNIPSSDVNNFVVRNDIGALLSNSSSGDDMYTGNESSFFDKSKLQSMEINNLKKNN</sequence>
<reference evidence="2" key="1">
    <citation type="submission" date="2017-02" db="UniProtKB">
        <authorList>
            <consortium name="WormBaseParasite"/>
        </authorList>
    </citation>
    <scope>IDENTIFICATION</scope>
</reference>
<evidence type="ECO:0000313" key="1">
    <source>
        <dbReference type="Proteomes" id="UP000046392"/>
    </source>
</evidence>